<feature type="compositionally biased region" description="Basic and acidic residues" evidence="1">
    <location>
        <begin position="219"/>
        <end position="250"/>
    </location>
</feature>
<feature type="compositionally biased region" description="Basic and acidic residues" evidence="1">
    <location>
        <begin position="357"/>
        <end position="370"/>
    </location>
</feature>
<organism evidence="2">
    <name type="scientific">bioreactor metagenome</name>
    <dbReference type="NCBI Taxonomy" id="1076179"/>
    <lineage>
        <taxon>unclassified sequences</taxon>
        <taxon>metagenomes</taxon>
        <taxon>ecological metagenomes</taxon>
    </lineage>
</organism>
<protein>
    <submittedName>
        <fullName evidence="2">Uncharacterized protein</fullName>
    </submittedName>
</protein>
<accession>A0A644XRS8</accession>
<name>A0A644XRS8_9ZZZZ</name>
<dbReference type="AlphaFoldDB" id="A0A644XRS8"/>
<evidence type="ECO:0000256" key="1">
    <source>
        <dbReference type="SAM" id="MobiDB-lite"/>
    </source>
</evidence>
<proteinExistence type="predicted"/>
<feature type="region of interest" description="Disordered" evidence="1">
    <location>
        <begin position="1"/>
        <end position="339"/>
    </location>
</feature>
<feature type="region of interest" description="Disordered" evidence="1">
    <location>
        <begin position="353"/>
        <end position="414"/>
    </location>
</feature>
<feature type="compositionally biased region" description="Basic and acidic residues" evidence="1">
    <location>
        <begin position="1"/>
        <end position="17"/>
    </location>
</feature>
<comment type="caution">
    <text evidence="2">The sequence shown here is derived from an EMBL/GenBank/DDBJ whole genome shotgun (WGS) entry which is preliminary data.</text>
</comment>
<dbReference type="EMBL" id="VSSQ01003081">
    <property type="protein sequence ID" value="MPM18942.1"/>
    <property type="molecule type" value="Genomic_DNA"/>
</dbReference>
<feature type="compositionally biased region" description="Basic and acidic residues" evidence="1">
    <location>
        <begin position="392"/>
        <end position="405"/>
    </location>
</feature>
<feature type="compositionally biased region" description="Basic and acidic residues" evidence="1">
    <location>
        <begin position="314"/>
        <end position="331"/>
    </location>
</feature>
<feature type="compositionally biased region" description="Basic and acidic residues" evidence="1">
    <location>
        <begin position="257"/>
        <end position="266"/>
    </location>
</feature>
<feature type="compositionally biased region" description="Basic and acidic residues" evidence="1">
    <location>
        <begin position="194"/>
        <end position="208"/>
    </location>
</feature>
<reference evidence="2" key="1">
    <citation type="submission" date="2019-08" db="EMBL/GenBank/DDBJ databases">
        <authorList>
            <person name="Kucharzyk K."/>
            <person name="Murdoch R.W."/>
            <person name="Higgins S."/>
            <person name="Loffler F."/>
        </authorList>
    </citation>
    <scope>NUCLEOTIDE SEQUENCE</scope>
</reference>
<evidence type="ECO:0000313" key="2">
    <source>
        <dbReference type="EMBL" id="MPM18942.1"/>
    </source>
</evidence>
<gene>
    <name evidence="2" type="ORF">SDC9_65360</name>
</gene>
<sequence length="414" mass="43833">MEGEKAGSHGEGDHGEPGEVACGGERAGSFPREMIDDDAGPPLEDHCRQHGGHVHGAEDGSPAAGGRDGRYGGQGEHPPHPRGHPHGEGGQASHPHGTAPARRRKQQKPAQRVGRADLPYDSRQSGGGDEYAAGEDGAQHHPHADQGTPEPGGTRRGIEGRGKPRHAPQTLEGEQGGGRNGPEGLESPDAAVFHYKEHRLPDAGKDGEETPGFLSFGGKADRVARGPAGKDQRHGEGDGREQGEGARHAEGVNGEAEGSHGHDGPEARQSQVDGRVKTVPLRREGEGLEYEDGGVHGGDAESGEKPPCPQGEGCSHEGEQQAGRRREEQSRCHHPHRSVPVVEYARDGLEESVGVEVDARDEAHQRRAHAEALSFHGQHHRCGDAEEDGQEEGAHQEKKEGERRIGNQAANGAF</sequence>